<organism evidence="5 6">
    <name type="scientific">Pedobacter kyungheensis</name>
    <dbReference type="NCBI Taxonomy" id="1069985"/>
    <lineage>
        <taxon>Bacteria</taxon>
        <taxon>Pseudomonadati</taxon>
        <taxon>Bacteroidota</taxon>
        <taxon>Sphingobacteriia</taxon>
        <taxon>Sphingobacteriales</taxon>
        <taxon>Sphingobacteriaceae</taxon>
        <taxon>Pedobacter</taxon>
    </lineage>
</organism>
<dbReference type="PROSITE" id="PS00061">
    <property type="entry name" value="ADH_SHORT"/>
    <property type="match status" value="1"/>
</dbReference>
<dbReference type="OrthoDB" id="822355at2"/>
<evidence type="ECO:0000256" key="1">
    <source>
        <dbReference type="ARBA" id="ARBA00006484"/>
    </source>
</evidence>
<dbReference type="NCBIfam" id="NF004825">
    <property type="entry name" value="PRK06181.1"/>
    <property type="match status" value="1"/>
</dbReference>
<dbReference type="GO" id="GO:0016020">
    <property type="term" value="C:membrane"/>
    <property type="evidence" value="ECO:0007669"/>
    <property type="project" value="TreeGrafter"/>
</dbReference>
<keyword evidence="6" id="KW-1185">Reference proteome</keyword>
<dbReference type="Pfam" id="PF00106">
    <property type="entry name" value="adh_short"/>
    <property type="match status" value="1"/>
</dbReference>
<dbReference type="AlphaFoldDB" id="A0A0C1FDD3"/>
<dbReference type="PRINTS" id="PR00080">
    <property type="entry name" value="SDRFAMILY"/>
</dbReference>
<dbReference type="PANTHER" id="PTHR44196:SF1">
    <property type="entry name" value="DEHYDROGENASE_REDUCTASE SDR FAMILY MEMBER 7B"/>
    <property type="match status" value="1"/>
</dbReference>
<proteinExistence type="inferred from homology"/>
<sequence length="272" mass="29553">MNLKDKVIIITGASSGIGKACAEEFAKRGANLVLAARQYVTLCEITADLEKKYGIRAVAVQADVSKEADCELIIKQTLVSFQKIDILVNNAGLSMRALFNDLDLSVLKNLMDVNFWGTVYCTKYALPEILKTKGTVVGVSSIAGYRGLPGRTGYSASKFAMNGFMESLRTELLKTGVNVMVACPGFTASNIRVTALSKDGAAHGETSMDEGKMMSSEEVASIIADGIEQRKRTLVMTRQGKLAVWMNKLFPAFVDKKVFDLFAKEKNPLIKG</sequence>
<dbReference type="InterPro" id="IPR036291">
    <property type="entry name" value="NAD(P)-bd_dom_sf"/>
</dbReference>
<dbReference type="Proteomes" id="UP000031246">
    <property type="component" value="Unassembled WGS sequence"/>
</dbReference>
<feature type="domain" description="Ketoreductase" evidence="4">
    <location>
        <begin position="6"/>
        <end position="189"/>
    </location>
</feature>
<comment type="caution">
    <text evidence="5">The sequence shown here is derived from an EMBL/GenBank/DDBJ whole genome shotgun (WGS) entry which is preliminary data.</text>
</comment>
<dbReference type="EMBL" id="JSYN01000035">
    <property type="protein sequence ID" value="KIA91067.1"/>
    <property type="molecule type" value="Genomic_DNA"/>
</dbReference>
<evidence type="ECO:0000259" key="4">
    <source>
        <dbReference type="SMART" id="SM00822"/>
    </source>
</evidence>
<evidence type="ECO:0000256" key="3">
    <source>
        <dbReference type="RuleBase" id="RU000363"/>
    </source>
</evidence>
<evidence type="ECO:0000313" key="5">
    <source>
        <dbReference type="EMBL" id="KIA91067.1"/>
    </source>
</evidence>
<comment type="similarity">
    <text evidence="1 3">Belongs to the short-chain dehydrogenases/reductases (SDR) family.</text>
</comment>
<dbReference type="PRINTS" id="PR00081">
    <property type="entry name" value="GDHRDH"/>
</dbReference>
<dbReference type="PANTHER" id="PTHR44196">
    <property type="entry name" value="DEHYDROGENASE/REDUCTASE SDR FAMILY MEMBER 7B"/>
    <property type="match status" value="1"/>
</dbReference>
<evidence type="ECO:0000256" key="2">
    <source>
        <dbReference type="ARBA" id="ARBA00023002"/>
    </source>
</evidence>
<dbReference type="InterPro" id="IPR002347">
    <property type="entry name" value="SDR_fam"/>
</dbReference>
<protein>
    <submittedName>
        <fullName evidence="5">Short-chain dehydrogenase</fullName>
    </submittedName>
</protein>
<dbReference type="Gene3D" id="3.40.50.720">
    <property type="entry name" value="NAD(P)-binding Rossmann-like Domain"/>
    <property type="match status" value="1"/>
</dbReference>
<evidence type="ECO:0000313" key="6">
    <source>
        <dbReference type="Proteomes" id="UP000031246"/>
    </source>
</evidence>
<reference evidence="5 6" key="1">
    <citation type="submission" date="2014-10" db="EMBL/GenBank/DDBJ databases">
        <title>Pedobacter Kyungheensis.</title>
        <authorList>
            <person name="Anderson B.M."/>
            <person name="Newman J.D."/>
        </authorList>
    </citation>
    <scope>NUCLEOTIDE SEQUENCE [LARGE SCALE GENOMIC DNA]</scope>
    <source>
        <strain evidence="5 6">KACC 16221</strain>
    </source>
</reference>
<dbReference type="InterPro" id="IPR020904">
    <property type="entry name" value="Sc_DH/Rdtase_CS"/>
</dbReference>
<dbReference type="GO" id="GO:0016491">
    <property type="term" value="F:oxidoreductase activity"/>
    <property type="evidence" value="ECO:0007669"/>
    <property type="project" value="UniProtKB-KW"/>
</dbReference>
<name>A0A0C1FDD3_9SPHI</name>
<dbReference type="InterPro" id="IPR057326">
    <property type="entry name" value="KR_dom"/>
</dbReference>
<dbReference type="SUPFAM" id="SSF51735">
    <property type="entry name" value="NAD(P)-binding Rossmann-fold domains"/>
    <property type="match status" value="1"/>
</dbReference>
<dbReference type="RefSeq" id="WP_039481552.1">
    <property type="nucleotide sequence ID" value="NZ_JSYN01000035.1"/>
</dbReference>
<keyword evidence="2" id="KW-0560">Oxidoreductase</keyword>
<accession>A0A0C1FDD3</accession>
<gene>
    <name evidence="5" type="ORF">OC25_23290</name>
</gene>
<dbReference type="FunFam" id="3.40.50.720:FF:000084">
    <property type="entry name" value="Short-chain dehydrogenase reductase"/>
    <property type="match status" value="1"/>
</dbReference>
<dbReference type="PIRSF" id="PIRSF000126">
    <property type="entry name" value="11-beta-HSD1"/>
    <property type="match status" value="1"/>
</dbReference>
<dbReference type="SMART" id="SM00822">
    <property type="entry name" value="PKS_KR"/>
    <property type="match status" value="1"/>
</dbReference>